<dbReference type="InterPro" id="IPR012944">
    <property type="entry name" value="SusD_RagB_dom"/>
</dbReference>
<dbReference type="Pfam" id="PF14322">
    <property type="entry name" value="SusD-like_3"/>
    <property type="match status" value="1"/>
</dbReference>
<dbReference type="EMBL" id="BJYS01000005">
    <property type="protein sequence ID" value="GEO03306.1"/>
    <property type="molecule type" value="Genomic_DNA"/>
</dbReference>
<organism evidence="8 9">
    <name type="scientific">Adhaeribacter aerolatus</name>
    <dbReference type="NCBI Taxonomy" id="670289"/>
    <lineage>
        <taxon>Bacteria</taxon>
        <taxon>Pseudomonadati</taxon>
        <taxon>Bacteroidota</taxon>
        <taxon>Cytophagia</taxon>
        <taxon>Cytophagales</taxon>
        <taxon>Hymenobacteraceae</taxon>
        <taxon>Adhaeribacter</taxon>
    </lineage>
</organism>
<keyword evidence="4" id="KW-0472">Membrane</keyword>
<reference evidence="8 9" key="1">
    <citation type="submission" date="2019-07" db="EMBL/GenBank/DDBJ databases">
        <title>Whole genome shotgun sequence of Adhaeribacter aerolatus NBRC 106133.</title>
        <authorList>
            <person name="Hosoyama A."/>
            <person name="Uohara A."/>
            <person name="Ohji S."/>
            <person name="Ichikawa N."/>
        </authorList>
    </citation>
    <scope>NUCLEOTIDE SEQUENCE [LARGE SCALE GENOMIC DNA]</scope>
    <source>
        <strain evidence="8 9">NBRC 106133</strain>
    </source>
</reference>
<evidence type="ECO:0000313" key="9">
    <source>
        <dbReference type="Proteomes" id="UP000321532"/>
    </source>
</evidence>
<evidence type="ECO:0000256" key="2">
    <source>
        <dbReference type="ARBA" id="ARBA00006275"/>
    </source>
</evidence>
<evidence type="ECO:0000256" key="4">
    <source>
        <dbReference type="ARBA" id="ARBA00023136"/>
    </source>
</evidence>
<dbReference type="RefSeq" id="WP_146895496.1">
    <property type="nucleotide sequence ID" value="NZ_BJYS01000005.1"/>
</dbReference>
<sequence>MKKISLYLTLSSLLAFTGCEKFLEQPVDQRTQLDTVEKVSELLATAYPQADYATFTESLSDLAQDKGVGQGIVEPENRDPYFFQDVRYREEGSPDFYWYAAYKAIAAANHALETISKASNPEAYQAQKGEALLARAYSHFMLVTLFSKVYNPQTAGTDPGIPYVTTPEKVVLGQYERGTVASVYEQIEKDITEGLPLLSNQAYRIPKYHFNTTAAHAFATRFYLFKKDYAKVIEHANQAFPGNTIGSNLRPWVNVYSTLTANEGLAIYTQASQNANLLLVEARSLWARNLAQYRYGLATPVVNRLFRSPNVTGARWIFPLYTQGEENWLVLKFREHFVREDINADIGLPYTIFPLLTAEEVLFNRAEAYLELNNNTAARTDLNLYASMRIEDYNANTHAITDAKLRNYYGTSNVKQGLLAALLDFKAAEFVQEGMRWFDILRHGLTVIHPIAEGQTLTLPPNDPRRVLQIPQEVVLSGIERNPR</sequence>
<dbReference type="OrthoDB" id="1147023at2"/>
<dbReference type="InterPro" id="IPR011990">
    <property type="entry name" value="TPR-like_helical_dom_sf"/>
</dbReference>
<keyword evidence="3" id="KW-0732">Signal</keyword>
<gene>
    <name evidence="8" type="ORF">AAE02nite_09700</name>
</gene>
<dbReference type="SUPFAM" id="SSF48452">
    <property type="entry name" value="TPR-like"/>
    <property type="match status" value="1"/>
</dbReference>
<dbReference type="InterPro" id="IPR033985">
    <property type="entry name" value="SusD-like_N"/>
</dbReference>
<evidence type="ECO:0000259" key="6">
    <source>
        <dbReference type="Pfam" id="PF07980"/>
    </source>
</evidence>
<evidence type="ECO:0000313" key="8">
    <source>
        <dbReference type="EMBL" id="GEO03306.1"/>
    </source>
</evidence>
<evidence type="ECO:0000256" key="1">
    <source>
        <dbReference type="ARBA" id="ARBA00004442"/>
    </source>
</evidence>
<feature type="domain" description="RagB/SusD" evidence="6">
    <location>
        <begin position="360"/>
        <end position="443"/>
    </location>
</feature>
<protein>
    <submittedName>
        <fullName evidence="8">Uncharacterized protein</fullName>
    </submittedName>
</protein>
<dbReference type="Pfam" id="PF07980">
    <property type="entry name" value="SusD_RagB"/>
    <property type="match status" value="1"/>
</dbReference>
<name>A0A512AUC0_9BACT</name>
<comment type="subcellular location">
    <subcellularLocation>
        <location evidence="1">Cell outer membrane</location>
    </subcellularLocation>
</comment>
<evidence type="ECO:0000256" key="3">
    <source>
        <dbReference type="ARBA" id="ARBA00022729"/>
    </source>
</evidence>
<feature type="domain" description="SusD-like N-terminal" evidence="7">
    <location>
        <begin position="22"/>
        <end position="224"/>
    </location>
</feature>
<comment type="similarity">
    <text evidence="2">Belongs to the SusD family.</text>
</comment>
<dbReference type="AlphaFoldDB" id="A0A512AUC0"/>
<accession>A0A512AUC0</accession>
<dbReference type="Proteomes" id="UP000321532">
    <property type="component" value="Unassembled WGS sequence"/>
</dbReference>
<dbReference type="PROSITE" id="PS51257">
    <property type="entry name" value="PROKAR_LIPOPROTEIN"/>
    <property type="match status" value="1"/>
</dbReference>
<dbReference type="GO" id="GO:0009279">
    <property type="term" value="C:cell outer membrane"/>
    <property type="evidence" value="ECO:0007669"/>
    <property type="project" value="UniProtKB-SubCell"/>
</dbReference>
<proteinExistence type="inferred from homology"/>
<evidence type="ECO:0000256" key="5">
    <source>
        <dbReference type="ARBA" id="ARBA00023237"/>
    </source>
</evidence>
<dbReference type="Gene3D" id="1.25.40.390">
    <property type="match status" value="1"/>
</dbReference>
<comment type="caution">
    <text evidence="8">The sequence shown here is derived from an EMBL/GenBank/DDBJ whole genome shotgun (WGS) entry which is preliminary data.</text>
</comment>
<keyword evidence="5" id="KW-0998">Cell outer membrane</keyword>
<keyword evidence="9" id="KW-1185">Reference proteome</keyword>
<evidence type="ECO:0000259" key="7">
    <source>
        <dbReference type="Pfam" id="PF14322"/>
    </source>
</evidence>